<dbReference type="InterPro" id="IPR008984">
    <property type="entry name" value="SMAD_FHA_dom_sf"/>
</dbReference>
<sequence length="369" mass="39235">DIIYPLLQTVQPCAPGAEARLINALDPQARWPRPLVDHFARLVLSCVDMVPERRPPFEHIVKVLKELCTSSGCFGDTGTPQQQWGTQAGYGVSGAALPVTLSARPQPAALAATTGGAAEGGYGAVQLPQQLQQQQQQQQEKQQQQPQQPQRPPPQYPIGELMLSCVSADGVAPGMMQPSQRSIGFAVDTSSGRWSGVVGRMHQSEFFERLILKKELLACISRSHFELVLESPTGPLLLRKLSANPLLLDDHVLAQGAVVAVGEGSQLVFGGDVDPRFLVLMLRCRSKAQVSSEGQHPAVVAAAGLPSALSPQSPLSQNAQSATVKPATHMVQLTAVAAVLECVGAQGADLGSFFSEARAIALPMDEPIE</sequence>
<evidence type="ECO:0000256" key="1">
    <source>
        <dbReference type="SAM" id="MobiDB-lite"/>
    </source>
</evidence>
<dbReference type="AlphaFoldDB" id="A0A813IUI1"/>
<accession>A0A813IUI1</accession>
<dbReference type="SUPFAM" id="SSF49879">
    <property type="entry name" value="SMAD/FHA domain"/>
    <property type="match status" value="1"/>
</dbReference>
<evidence type="ECO:0000313" key="2">
    <source>
        <dbReference type="EMBL" id="CAE8658107.1"/>
    </source>
</evidence>
<feature type="non-terminal residue" evidence="2">
    <location>
        <position position="1"/>
    </location>
</feature>
<name>A0A813IUI1_POLGL</name>
<feature type="compositionally biased region" description="Low complexity" evidence="1">
    <location>
        <begin position="129"/>
        <end position="148"/>
    </location>
</feature>
<reference evidence="2" key="1">
    <citation type="submission" date="2021-02" db="EMBL/GenBank/DDBJ databases">
        <authorList>
            <person name="Dougan E. K."/>
            <person name="Rhodes N."/>
            <person name="Thang M."/>
            <person name="Chan C."/>
        </authorList>
    </citation>
    <scope>NUCLEOTIDE SEQUENCE</scope>
</reference>
<comment type="caution">
    <text evidence="2">The sequence shown here is derived from an EMBL/GenBank/DDBJ whole genome shotgun (WGS) entry which is preliminary data.</text>
</comment>
<feature type="region of interest" description="Disordered" evidence="1">
    <location>
        <begin position="129"/>
        <end position="158"/>
    </location>
</feature>
<protein>
    <recommendedName>
        <fullName evidence="4">FHA domain-containing protein</fullName>
    </recommendedName>
</protein>
<dbReference type="Proteomes" id="UP000626109">
    <property type="component" value="Unassembled WGS sequence"/>
</dbReference>
<evidence type="ECO:0008006" key="4">
    <source>
        <dbReference type="Google" id="ProtNLM"/>
    </source>
</evidence>
<organism evidence="2 3">
    <name type="scientific">Polarella glacialis</name>
    <name type="common">Dinoflagellate</name>
    <dbReference type="NCBI Taxonomy" id="89957"/>
    <lineage>
        <taxon>Eukaryota</taxon>
        <taxon>Sar</taxon>
        <taxon>Alveolata</taxon>
        <taxon>Dinophyceae</taxon>
        <taxon>Suessiales</taxon>
        <taxon>Suessiaceae</taxon>
        <taxon>Polarella</taxon>
    </lineage>
</organism>
<evidence type="ECO:0000313" key="3">
    <source>
        <dbReference type="Proteomes" id="UP000626109"/>
    </source>
</evidence>
<feature type="non-terminal residue" evidence="2">
    <location>
        <position position="369"/>
    </location>
</feature>
<proteinExistence type="predicted"/>
<dbReference type="EMBL" id="CAJNNW010015777">
    <property type="protein sequence ID" value="CAE8658107.1"/>
    <property type="molecule type" value="Genomic_DNA"/>
</dbReference>
<gene>
    <name evidence="2" type="ORF">PGLA2088_LOCUS13266</name>
</gene>